<dbReference type="EMBL" id="JPMI01000425">
    <property type="protein sequence ID" value="KFA86746.1"/>
    <property type="molecule type" value="Genomic_DNA"/>
</dbReference>
<reference evidence="1 2" key="1">
    <citation type="submission" date="2014-07" db="EMBL/GenBank/DDBJ databases">
        <title>Draft Genome Sequence of Gephyronic Acid Producer, Cystobacter violaceus Strain Cb vi76.</title>
        <authorList>
            <person name="Stevens D.C."/>
            <person name="Young J."/>
            <person name="Carmichael R."/>
            <person name="Tan J."/>
            <person name="Taylor R.E."/>
        </authorList>
    </citation>
    <scope>NUCLEOTIDE SEQUENCE [LARGE SCALE GENOMIC DNA]</scope>
    <source>
        <strain evidence="1 2">Cb vi76</strain>
    </source>
</reference>
<proteinExistence type="predicted"/>
<evidence type="ECO:0000313" key="1">
    <source>
        <dbReference type="EMBL" id="KFA86746.1"/>
    </source>
</evidence>
<dbReference type="AlphaFoldDB" id="A0A084SE61"/>
<evidence type="ECO:0000313" key="2">
    <source>
        <dbReference type="Proteomes" id="UP000028547"/>
    </source>
</evidence>
<sequence length="131" mass="14969">MKQIFRNEYFTALVDEGTGIVRNIRGDKPFTSMRDLEVSFEGLIKALDDLGRARHTLLIDIRAAPGRNDPEFEAALQRFRLRWIGGFRKVGVLVQSAVGLLQVKRYAKQDGVTRLVTDDEDELVRYLTQTD</sequence>
<gene>
    <name evidence="1" type="ORF">Q664_52355</name>
</gene>
<organism evidence="1 2">
    <name type="scientific">Archangium violaceum Cb vi76</name>
    <dbReference type="NCBI Taxonomy" id="1406225"/>
    <lineage>
        <taxon>Bacteria</taxon>
        <taxon>Pseudomonadati</taxon>
        <taxon>Myxococcota</taxon>
        <taxon>Myxococcia</taxon>
        <taxon>Myxococcales</taxon>
        <taxon>Cystobacterineae</taxon>
        <taxon>Archangiaceae</taxon>
        <taxon>Archangium</taxon>
    </lineage>
</organism>
<name>A0A084SE61_9BACT</name>
<evidence type="ECO:0008006" key="3">
    <source>
        <dbReference type="Google" id="ProtNLM"/>
    </source>
</evidence>
<dbReference type="Proteomes" id="UP000028547">
    <property type="component" value="Unassembled WGS sequence"/>
</dbReference>
<protein>
    <recommendedName>
        <fullName evidence="3">STAS/SEC14 domain-containing protein</fullName>
    </recommendedName>
</protein>
<dbReference type="RefSeq" id="WP_043414725.1">
    <property type="nucleotide sequence ID" value="NZ_JPMI01000425.1"/>
</dbReference>
<comment type="caution">
    <text evidence="1">The sequence shown here is derived from an EMBL/GenBank/DDBJ whole genome shotgun (WGS) entry which is preliminary data.</text>
</comment>
<accession>A0A084SE61</accession>